<comment type="caution">
    <text evidence="8">The sequence shown here is derived from an EMBL/GenBank/DDBJ whole genome shotgun (WGS) entry which is preliminary data.</text>
</comment>
<dbReference type="PROSITE" id="PS50021">
    <property type="entry name" value="CH"/>
    <property type="match status" value="1"/>
</dbReference>
<organism evidence="8 9">
    <name type="scientific">Apatococcus fuscideae</name>
    <dbReference type="NCBI Taxonomy" id="2026836"/>
    <lineage>
        <taxon>Eukaryota</taxon>
        <taxon>Viridiplantae</taxon>
        <taxon>Chlorophyta</taxon>
        <taxon>core chlorophytes</taxon>
        <taxon>Trebouxiophyceae</taxon>
        <taxon>Chlorellales</taxon>
        <taxon>Chlorellaceae</taxon>
        <taxon>Apatococcus</taxon>
    </lineage>
</organism>
<evidence type="ECO:0000256" key="5">
    <source>
        <dbReference type="ARBA" id="ARBA00023273"/>
    </source>
</evidence>
<evidence type="ECO:0000313" key="8">
    <source>
        <dbReference type="EMBL" id="KAK9836046.1"/>
    </source>
</evidence>
<comment type="subcellular location">
    <subcellularLocation>
        <location evidence="1">Cell projection</location>
        <location evidence="1">Cilium</location>
    </subcellularLocation>
    <subcellularLocation>
        <location evidence="2">Cytoplasm</location>
    </subcellularLocation>
</comment>
<feature type="region of interest" description="Disordered" evidence="6">
    <location>
        <begin position="1034"/>
        <end position="1071"/>
    </location>
</feature>
<evidence type="ECO:0000256" key="4">
    <source>
        <dbReference type="ARBA" id="ARBA00023069"/>
    </source>
</evidence>
<feature type="region of interest" description="Disordered" evidence="6">
    <location>
        <begin position="1815"/>
        <end position="1851"/>
    </location>
</feature>
<dbReference type="Pfam" id="PF24529">
    <property type="entry name" value="CFAP47"/>
    <property type="match status" value="1"/>
</dbReference>
<evidence type="ECO:0000313" key="9">
    <source>
        <dbReference type="Proteomes" id="UP001485043"/>
    </source>
</evidence>
<dbReference type="Gene3D" id="1.10.418.10">
    <property type="entry name" value="Calponin-like domain"/>
    <property type="match status" value="1"/>
</dbReference>
<feature type="region of interest" description="Disordered" evidence="6">
    <location>
        <begin position="2046"/>
        <end position="2102"/>
    </location>
</feature>
<dbReference type="Proteomes" id="UP001485043">
    <property type="component" value="Unassembled WGS sequence"/>
</dbReference>
<feature type="compositionally biased region" description="Low complexity" evidence="6">
    <location>
        <begin position="1034"/>
        <end position="1043"/>
    </location>
</feature>
<dbReference type="EMBL" id="JALJOV010002041">
    <property type="protein sequence ID" value="KAK9836046.1"/>
    <property type="molecule type" value="Genomic_DNA"/>
</dbReference>
<evidence type="ECO:0000256" key="6">
    <source>
        <dbReference type="SAM" id="MobiDB-lite"/>
    </source>
</evidence>
<dbReference type="GO" id="GO:0005929">
    <property type="term" value="C:cilium"/>
    <property type="evidence" value="ECO:0007669"/>
    <property type="project" value="UniProtKB-SubCell"/>
</dbReference>
<dbReference type="Pfam" id="PF22544">
    <property type="entry name" value="HYDIN_VesB_CFA65-like_Ig"/>
    <property type="match status" value="2"/>
</dbReference>
<dbReference type="PANTHER" id="PTHR45912">
    <property type="entry name" value="CILIA- AND FLAGELLA-ASSOCIATED PROTEIN 47"/>
    <property type="match status" value="1"/>
</dbReference>
<dbReference type="GO" id="GO:0005737">
    <property type="term" value="C:cytoplasm"/>
    <property type="evidence" value="ECO:0007669"/>
    <property type="project" value="UniProtKB-SubCell"/>
</dbReference>
<dbReference type="InterPro" id="IPR036872">
    <property type="entry name" value="CH_dom_sf"/>
</dbReference>
<evidence type="ECO:0000256" key="1">
    <source>
        <dbReference type="ARBA" id="ARBA00004138"/>
    </source>
</evidence>
<name>A0AAW1RRK8_9CHLO</name>
<feature type="domain" description="Calponin-homology (CH)" evidence="7">
    <location>
        <begin position="1549"/>
        <end position="1662"/>
    </location>
</feature>
<keyword evidence="3" id="KW-0963">Cytoplasm</keyword>
<keyword evidence="9" id="KW-1185">Reference proteome</keyword>
<proteinExistence type="predicted"/>
<evidence type="ECO:0000256" key="3">
    <source>
        <dbReference type="ARBA" id="ARBA00022490"/>
    </source>
</evidence>
<reference evidence="8 9" key="1">
    <citation type="journal article" date="2024" name="Nat. Commun.">
        <title>Phylogenomics reveals the evolutionary origins of lichenization in chlorophyte algae.</title>
        <authorList>
            <person name="Puginier C."/>
            <person name="Libourel C."/>
            <person name="Otte J."/>
            <person name="Skaloud P."/>
            <person name="Haon M."/>
            <person name="Grisel S."/>
            <person name="Petersen M."/>
            <person name="Berrin J.G."/>
            <person name="Delaux P.M."/>
            <person name="Dal Grande F."/>
            <person name="Keller J."/>
        </authorList>
    </citation>
    <scope>NUCLEOTIDE SEQUENCE [LARGE SCALE GENOMIC DNA]</scope>
    <source>
        <strain evidence="8 9">SAG 2523</strain>
    </source>
</reference>
<feature type="region of interest" description="Disordered" evidence="6">
    <location>
        <begin position="333"/>
        <end position="352"/>
    </location>
</feature>
<dbReference type="Gene3D" id="2.60.40.10">
    <property type="entry name" value="Immunoglobulins"/>
    <property type="match status" value="5"/>
</dbReference>
<dbReference type="InterPro" id="IPR053879">
    <property type="entry name" value="HYDIN_VesB_CFA65-like_Ig"/>
</dbReference>
<feature type="compositionally biased region" description="Polar residues" evidence="6">
    <location>
        <begin position="333"/>
        <end position="345"/>
    </location>
</feature>
<dbReference type="InterPro" id="IPR056343">
    <property type="entry name" value="CFAP47_dom"/>
</dbReference>
<dbReference type="PANTHER" id="PTHR45912:SF3">
    <property type="entry name" value="CILIA- AND FLAGELLA-ASSOCIATED PROTEIN 47"/>
    <property type="match status" value="1"/>
</dbReference>
<feature type="compositionally biased region" description="Basic and acidic residues" evidence="6">
    <location>
        <begin position="2046"/>
        <end position="2055"/>
    </location>
</feature>
<evidence type="ECO:0000259" key="7">
    <source>
        <dbReference type="PROSITE" id="PS50021"/>
    </source>
</evidence>
<gene>
    <name evidence="8" type="ORF">WJX84_006212</name>
</gene>
<dbReference type="SUPFAM" id="SSF47576">
    <property type="entry name" value="Calponin-homology domain, CH-domain"/>
    <property type="match status" value="1"/>
</dbReference>
<sequence length="2289" mass="249041">MPGLPSLSPETATHPSIRVVPTCLEFSHLAHQEQACVKICVQNTGKHTRHVRARRSSSAFCRLLGLESPICLAPGLQKVLQVTCQQLPETQAFRESFIICADDGDEIEVLCTKTCQTGKSVMLEGSLDFGDLTGPTKVSKVTRLTNFTQHPVPFSVVLEGRMPVLVTPMSGELGPAGSDSSTQKLQVELRATFPESIQGQVKVVTEGADVHDVLISDIAAQVTTSSLEAMDPASPSKPLKRLDFGLLHHGDSKVVTFQVVNSSNMTAVVHAACGLPQDFNDADRSAKDLSGFVQAARRRAKLLKAAAPPPFTIAPAQAQVKAGGRLELQVTFQPASKDSESSGVRGSTAAPPSEEPFGYVCQLRAEGPGTTLMLPLRGAARIPCLSIKPRLLQFGAVPMGTSSELPCRLANDSDKLMLRYSIAQTASFHCKPAHGAILPGAETPLLVTYNPKALGPQQTQLEVHVLTSNSTAVVWTRPILVTGLADAQAINPAEQHAQAKSLGKLQGSPSWAAGNFLMLPEVQAQFNDIPMDEQHQQHTWTLPCALKKAEHTNKRIVSDLRRNRSTHQTTARAVNELNKPQDLGLWRMRPKSPGCALTRQMEQELTAGLSQVNQPRSRALLGPEALDAIALYKVQPSTDCEWAEVNKPLSKQELESIAVGPRHVDFGRVRLSAIEARHITVFNPLRRHLHIVLATDRLPELSLTEPVSQLIPPGAVAKFKLVLNADEEQSFVEDLEYIINGSQIFSLQLRADVEPASLQLSAHELDFDFGEADSAQPWVQKNLVVRNEEPFSCNFRWTLREEASAWTVEPQEGCVGPNSSLPALIRWTPLTETPPGEHLASMTLDVEGAVGDKKMITLRGVRPESNICFCQKVLDLGAVPVGALQKAMAVIRNIGQSDAIFEVVPHDILMCTPDRARVPKGASLSLDIAMSVMVPRAISTFVALDVHAGKAAKLMVKADVVLPAVEVAEASYEFGEVSIGATTKLPVTVTNPSAVSAALTIGLAMHPQFKLELPRDSWSMDDYDESPLSVISAAATGSATASRRTSRSRTRETRGTRSTRQTGEGDSSEGSNYMLRILPRKVMKLLLVFKAAKNSEYSFMLDFKLLGAGQSIEDAVITRSVTAKALRAQLLASNVVVNFATCVVHARSQASEPHTQDLSLTSNVNRQLTLHIGAPSTDKQDGARGVFTVEPREAVLDAGDSVFVTISFAPIEHMRYSAIVPVFLDGNLAKSYLDIRVDGEGQDPSLRFGVRECILPTVPLNVKSQAVVEIFNEGFDNLELQAHLPADAVHCPIEVSFPEGNLIGTASYQLPLLVTFISDVPMSFSTSIAIEGSDGSRFPLLVSATADASLLTLQTFIEMNSQKLVWTRQPAQAPGINVEARGLKTPLTNLPVDIAASKGRLMLDLVSLLAGKSISEKVINKVTNKKEAALQQLKNMESMTSFLISHGALLGAIRPALLLDAEDFRQILADKEAAASSHDDHEELQWWFDVEEGFQEQRLSEKAWNAIAAQVVRVMALAQVTWKGLRILPGMENCQIPPEIFTTGSNVYSPGECTLMAWLTAHLQKVFASSAKPSVVANFDIDLSNGLALYAVLVDYWPALLAKGSKLNKAPTTAVHMSENAKAVCNMINQLQLAMSIKVDDILQPNPVNMMIFVLYLFNTLPQLIPKSTVVFSSKLQETQVSCVQLNNSGTRPLIYTARLDGPVDFSLDVHEVRLGPKASQRLPIMCTPPTTKPQAGHLILTSDKGSHLPTSTLVFALQSVLDTRTPLAIFHCAGPLYELAEFDVSVTNPFDLDCDFSLTIVNASSDQLDADLTMPRSHAEDSTQHAHARPSHDLLSQRSTRDHPASSYDGPRVLQDALIRLESHSQRPSNAGDSSADAHYRIFPEAFGTDRGRVRIKGKLEEPVRVSFLPFKLATHKACMILEDSICGKFVIELVAEVSLPKPSTRLSFQMTGEGSQSMEVPVSWPNVQIETARRIFLERHPLARSKLEAAIAKAEGLELPHVLHFRVEHSSSFMQMPNTLVVAKNPTAAAAYGQQHDASLPTVKEHGHREYSRHGPPRKPAGTHPGHPSKARVHHPESHRGQGHHRDGHARDHAHGHQKDATVLAKEPVPAPPNMLRVTCNPQEAGTYQVHIVLSSLSDVRVLVVEMVARRALQPLSLVLESPARHKTTQEVPLVNGTKENWLVRAECRGETFTGPREMSVLSGQTGLYSLHFCPPTMGFFAGSIEFAIAAIGEKYVFSVTGRGLEPYAEERISLECTARTSLTRTLLVPTLTPVQSTSYKASIAGI</sequence>
<keyword evidence="4" id="KW-0969">Cilium</keyword>
<feature type="compositionally biased region" description="Basic and acidic residues" evidence="6">
    <location>
        <begin position="2091"/>
        <end position="2102"/>
    </location>
</feature>
<dbReference type="InterPro" id="IPR013783">
    <property type="entry name" value="Ig-like_fold"/>
</dbReference>
<dbReference type="InterPro" id="IPR001715">
    <property type="entry name" value="CH_dom"/>
</dbReference>
<accession>A0AAW1RRK8</accession>
<evidence type="ECO:0000256" key="2">
    <source>
        <dbReference type="ARBA" id="ARBA00004496"/>
    </source>
</evidence>
<dbReference type="GO" id="GO:0060271">
    <property type="term" value="P:cilium assembly"/>
    <property type="evidence" value="ECO:0007669"/>
    <property type="project" value="TreeGrafter"/>
</dbReference>
<feature type="compositionally biased region" description="Low complexity" evidence="6">
    <location>
        <begin position="1056"/>
        <end position="1065"/>
    </location>
</feature>
<dbReference type="CDD" id="cd21218">
    <property type="entry name" value="CH_PLS_FIM_rpt2"/>
    <property type="match status" value="1"/>
</dbReference>
<dbReference type="Pfam" id="PF00307">
    <property type="entry name" value="CH"/>
    <property type="match status" value="1"/>
</dbReference>
<protein>
    <recommendedName>
        <fullName evidence="7">Calponin-homology (CH) domain-containing protein</fullName>
    </recommendedName>
</protein>
<keyword evidence="5" id="KW-0966">Cell projection</keyword>